<comment type="caution">
    <text evidence="1">The sequence shown here is derived from an EMBL/GenBank/DDBJ whole genome shotgun (WGS) entry which is preliminary data.</text>
</comment>
<evidence type="ECO:0000313" key="1">
    <source>
        <dbReference type="EMBL" id="MBC1195764.1"/>
    </source>
</evidence>
<proteinExistence type="predicted"/>
<name>A0A841V435_MICAE</name>
<gene>
    <name evidence="1" type="ORF">H0901_10955</name>
</gene>
<dbReference type="RefSeq" id="WP_185239689.1">
    <property type="nucleotide sequence ID" value="NZ_JACEGC010000045.1"/>
</dbReference>
<organism evidence="1 2">
    <name type="scientific">Microcystis aeruginosa BLCC-F158</name>
    <dbReference type="NCBI Taxonomy" id="2755316"/>
    <lineage>
        <taxon>Bacteria</taxon>
        <taxon>Bacillati</taxon>
        <taxon>Cyanobacteriota</taxon>
        <taxon>Cyanophyceae</taxon>
        <taxon>Oscillatoriophycideae</taxon>
        <taxon>Chroococcales</taxon>
        <taxon>Microcystaceae</taxon>
        <taxon>Microcystis</taxon>
    </lineage>
</organism>
<evidence type="ECO:0000313" key="2">
    <source>
        <dbReference type="Proteomes" id="UP000525432"/>
    </source>
</evidence>
<dbReference type="Proteomes" id="UP000525432">
    <property type="component" value="Unassembled WGS sequence"/>
</dbReference>
<dbReference type="AlphaFoldDB" id="A0A841V435"/>
<dbReference type="EMBL" id="JACEGC010000045">
    <property type="protein sequence ID" value="MBC1195764.1"/>
    <property type="molecule type" value="Genomic_DNA"/>
</dbReference>
<accession>A0A841V435</accession>
<reference evidence="1 2" key="1">
    <citation type="submission" date="2020-07" db="EMBL/GenBank/DDBJ databases">
        <title>Genomes of two Microcystis aeruginosa (Cyanobacteria) strains from Florida (USA) with disparate toxicogenic potential.</title>
        <authorList>
            <person name="Lefler F.W."/>
            <person name="Barbosa M."/>
            <person name="Berthold D.E."/>
            <person name="Laughinghouse H.D. IV."/>
        </authorList>
    </citation>
    <scope>NUCLEOTIDE SEQUENCE [LARGE SCALE GENOMIC DNA]</scope>
    <source>
        <strain evidence="1 2">BLCCF158</strain>
    </source>
</reference>
<sequence length="369" mass="41182">MGRTQGILSRFPHFYLAEDGNSLFSQFIKVFGETLDEAETDLLKVMYAHYVNKADNEGSQGFNTNQKGDLDKIFSLYLENLGGTSQLKQVNRPSGEAGMESDKIYRQRIRGLIEVLKSGASTKQGIINIVAANLGIVGEDEKAIAARNQIRILEFLPKFQTLPWSGLEPHPGNSEFTVENPNVVETYPEIRLRIKSELPLPLTDPRIVNLTTGEFAQYDGMVKNGDLLSFFANKTASLNGIPIEVTGGTPMLWPGLSNWRFEAMVGQPTAAFDETLFDFSRFEQGDLKQPTTEQAQQFKIDITMTIAKITPGSFMVQIPWDIPGFSENLDQFADRPREQIKYIVDKVKAAGVFAVIAYEKTLSENHELG</sequence>
<protein>
    <submittedName>
        <fullName evidence="1">Uncharacterized protein</fullName>
    </submittedName>
</protein>